<dbReference type="InterPro" id="IPR029063">
    <property type="entry name" value="SAM-dependent_MTases_sf"/>
</dbReference>
<dbReference type="EMBL" id="JARJCW010000006">
    <property type="protein sequence ID" value="KAJ7223128.1"/>
    <property type="molecule type" value="Genomic_DNA"/>
</dbReference>
<comment type="caution">
    <text evidence="3">The sequence shown here is derived from an EMBL/GenBank/DDBJ whole genome shotgun (WGS) entry which is preliminary data.</text>
</comment>
<dbReference type="PANTHER" id="PTHR43591">
    <property type="entry name" value="METHYLTRANSFERASE"/>
    <property type="match status" value="1"/>
</dbReference>
<accession>A0AAD6YLN0</accession>
<feature type="domain" description="Methyltransferase" evidence="2">
    <location>
        <begin position="72"/>
        <end position="164"/>
    </location>
</feature>
<gene>
    <name evidence="3" type="ORF">GGX14DRAFT_532086</name>
</gene>
<dbReference type="InterPro" id="IPR041698">
    <property type="entry name" value="Methyltransf_25"/>
</dbReference>
<feature type="region of interest" description="Disordered" evidence="1">
    <location>
        <begin position="1"/>
        <end position="20"/>
    </location>
</feature>
<keyword evidence="3" id="KW-0489">Methyltransferase</keyword>
<dbReference type="Gene3D" id="3.40.50.150">
    <property type="entry name" value="Vaccinia Virus protein VP39"/>
    <property type="match status" value="1"/>
</dbReference>
<dbReference type="Pfam" id="PF13649">
    <property type="entry name" value="Methyltransf_25"/>
    <property type="match status" value="1"/>
</dbReference>
<sequence>MGTTGTSTTTAPTAPPTGTLGHVTRTYHAFPGAQYALPSDDLELQRHHDCLKRLFKNKLVWAPVDLDNNDKVLDSGAGTGCWVLDVAASVARSVSFVGIDIATRLFPTNAPKNTEFRQESVVRLPDDWNDTFSLVNQRFLMMGLRTSEWPIAMREIYRVLRPGGWVQLGEGYLYIEGENPDKPCMEKLVSITRRMVESRDLFIDCARSMPQMLEEAGFVDIQCASEVQCMGSWGGDLGVTFREIHTDIWRGLKQPVLKADGFGIVASGEEYDALVDGVIKEWEEIPGTGTPHIVHWARKPAGAVI</sequence>
<evidence type="ECO:0000313" key="3">
    <source>
        <dbReference type="EMBL" id="KAJ7223128.1"/>
    </source>
</evidence>
<feature type="compositionally biased region" description="Low complexity" evidence="1">
    <location>
        <begin position="1"/>
        <end position="19"/>
    </location>
</feature>
<organism evidence="3 4">
    <name type="scientific">Mycena pura</name>
    <dbReference type="NCBI Taxonomy" id="153505"/>
    <lineage>
        <taxon>Eukaryota</taxon>
        <taxon>Fungi</taxon>
        <taxon>Dikarya</taxon>
        <taxon>Basidiomycota</taxon>
        <taxon>Agaricomycotina</taxon>
        <taxon>Agaricomycetes</taxon>
        <taxon>Agaricomycetidae</taxon>
        <taxon>Agaricales</taxon>
        <taxon>Marasmiineae</taxon>
        <taxon>Mycenaceae</taxon>
        <taxon>Mycena</taxon>
    </lineage>
</organism>
<protein>
    <submittedName>
        <fullName evidence="3">S-adenosyl-L-methionine-dependent methyltransferase</fullName>
    </submittedName>
</protein>
<evidence type="ECO:0000313" key="4">
    <source>
        <dbReference type="Proteomes" id="UP001219525"/>
    </source>
</evidence>
<dbReference type="SUPFAM" id="SSF53335">
    <property type="entry name" value="S-adenosyl-L-methionine-dependent methyltransferases"/>
    <property type="match status" value="1"/>
</dbReference>
<keyword evidence="4" id="KW-1185">Reference proteome</keyword>
<evidence type="ECO:0000256" key="1">
    <source>
        <dbReference type="SAM" id="MobiDB-lite"/>
    </source>
</evidence>
<dbReference type="GO" id="GO:0008168">
    <property type="term" value="F:methyltransferase activity"/>
    <property type="evidence" value="ECO:0007669"/>
    <property type="project" value="UniProtKB-KW"/>
</dbReference>
<dbReference type="CDD" id="cd02440">
    <property type="entry name" value="AdoMet_MTases"/>
    <property type="match status" value="1"/>
</dbReference>
<evidence type="ECO:0000259" key="2">
    <source>
        <dbReference type="Pfam" id="PF13649"/>
    </source>
</evidence>
<dbReference type="GO" id="GO:0032259">
    <property type="term" value="P:methylation"/>
    <property type="evidence" value="ECO:0007669"/>
    <property type="project" value="UniProtKB-KW"/>
</dbReference>
<name>A0AAD6YLN0_9AGAR</name>
<dbReference type="Proteomes" id="UP001219525">
    <property type="component" value="Unassembled WGS sequence"/>
</dbReference>
<dbReference type="AlphaFoldDB" id="A0AAD6YLN0"/>
<reference evidence="3" key="1">
    <citation type="submission" date="2023-03" db="EMBL/GenBank/DDBJ databases">
        <title>Massive genome expansion in bonnet fungi (Mycena s.s.) driven by repeated elements and novel gene families across ecological guilds.</title>
        <authorList>
            <consortium name="Lawrence Berkeley National Laboratory"/>
            <person name="Harder C.B."/>
            <person name="Miyauchi S."/>
            <person name="Viragh M."/>
            <person name="Kuo A."/>
            <person name="Thoen E."/>
            <person name="Andreopoulos B."/>
            <person name="Lu D."/>
            <person name="Skrede I."/>
            <person name="Drula E."/>
            <person name="Henrissat B."/>
            <person name="Morin E."/>
            <person name="Kohler A."/>
            <person name="Barry K."/>
            <person name="LaButti K."/>
            <person name="Morin E."/>
            <person name="Salamov A."/>
            <person name="Lipzen A."/>
            <person name="Mereny Z."/>
            <person name="Hegedus B."/>
            <person name="Baldrian P."/>
            <person name="Stursova M."/>
            <person name="Weitz H."/>
            <person name="Taylor A."/>
            <person name="Grigoriev I.V."/>
            <person name="Nagy L.G."/>
            <person name="Martin F."/>
            <person name="Kauserud H."/>
        </authorList>
    </citation>
    <scope>NUCLEOTIDE SEQUENCE</scope>
    <source>
        <strain evidence="3">9144</strain>
    </source>
</reference>
<keyword evidence="3" id="KW-0808">Transferase</keyword>
<proteinExistence type="predicted"/>
<dbReference type="PANTHER" id="PTHR43591:SF24">
    <property type="entry name" value="2-METHOXY-6-POLYPRENYL-1,4-BENZOQUINOL METHYLASE, MITOCHONDRIAL"/>
    <property type="match status" value="1"/>
</dbReference>